<evidence type="ECO:0000256" key="6">
    <source>
        <dbReference type="SAM" id="Phobius"/>
    </source>
</evidence>
<keyword evidence="4 6" id="KW-1133">Transmembrane helix</keyword>
<dbReference type="GeneID" id="24919330"/>
<comment type="subcellular location">
    <subcellularLocation>
        <location evidence="1">Membrane</location>
        <topology evidence="1">Multi-pass membrane protein</topology>
    </subcellularLocation>
</comment>
<keyword evidence="3 6" id="KW-0812">Transmembrane</keyword>
<evidence type="ECO:0000256" key="5">
    <source>
        <dbReference type="ARBA" id="ARBA00023136"/>
    </source>
</evidence>
<evidence type="ECO:0000313" key="8">
    <source>
        <dbReference type="Proteomes" id="UP000008312"/>
    </source>
</evidence>
<protein>
    <submittedName>
        <fullName evidence="7">Uncharacterized protein</fullName>
    </submittedName>
</protein>
<sequence>MLFLILRSLIPSTTTNIYAFLSYNVSVQPWQYNTLNISTSVASLLASFLYHRFLVGKNLLVVVVATTIAACLTGILQIYMVSGLFNGITLFWVCIVIMDINSIASQMAFIPLLILVSKACPTGYEASMWAIFFSLNDLAGSMGGKFVRVRGKREL</sequence>
<keyword evidence="8" id="KW-1185">Reference proteome</keyword>
<dbReference type="PANTHER" id="PTHR31585">
    <property type="entry name" value="FOLATE-BIOPTERIN TRANSPORTER 1, CHLOROPLASTIC"/>
    <property type="match status" value="1"/>
</dbReference>
<name>D8M1W2_BLAHO</name>
<keyword evidence="5 6" id="KW-0472">Membrane</keyword>
<feature type="transmembrane region" description="Helical" evidence="6">
    <location>
        <begin position="90"/>
        <end position="116"/>
    </location>
</feature>
<organism evidence="7">
    <name type="scientific">Blastocystis hominis</name>
    <dbReference type="NCBI Taxonomy" id="12968"/>
    <lineage>
        <taxon>Eukaryota</taxon>
        <taxon>Sar</taxon>
        <taxon>Stramenopiles</taxon>
        <taxon>Bigyra</taxon>
        <taxon>Opalozoa</taxon>
        <taxon>Opalinata</taxon>
        <taxon>Blastocystidae</taxon>
        <taxon>Blastocystis</taxon>
    </lineage>
</organism>
<dbReference type="GO" id="GO:0016020">
    <property type="term" value="C:membrane"/>
    <property type="evidence" value="ECO:0007669"/>
    <property type="project" value="UniProtKB-SubCell"/>
</dbReference>
<dbReference type="InterPro" id="IPR039309">
    <property type="entry name" value="BT1"/>
</dbReference>
<dbReference type="PANTHER" id="PTHR31585:SF0">
    <property type="entry name" value="FOLATE-BIOPTERIN TRANSPORTER 1, CHLOROPLASTIC"/>
    <property type="match status" value="1"/>
</dbReference>
<feature type="transmembrane region" description="Helical" evidence="6">
    <location>
        <begin position="59"/>
        <end position="78"/>
    </location>
</feature>
<dbReference type="Pfam" id="PF03092">
    <property type="entry name" value="BT1"/>
    <property type="match status" value="1"/>
</dbReference>
<dbReference type="OrthoDB" id="754047at2759"/>
<evidence type="ECO:0000256" key="3">
    <source>
        <dbReference type="ARBA" id="ARBA00022692"/>
    </source>
</evidence>
<dbReference type="InParanoid" id="D8M1W2"/>
<proteinExistence type="predicted"/>
<evidence type="ECO:0000256" key="1">
    <source>
        <dbReference type="ARBA" id="ARBA00004141"/>
    </source>
</evidence>
<reference evidence="7" key="1">
    <citation type="submission" date="2010-02" db="EMBL/GenBank/DDBJ databases">
        <title>Sequencing and annotation of the Blastocystis hominis genome.</title>
        <authorList>
            <person name="Wincker P."/>
        </authorList>
    </citation>
    <scope>NUCLEOTIDE SEQUENCE</scope>
    <source>
        <strain evidence="7">Singapore isolate B</strain>
    </source>
</reference>
<evidence type="ECO:0000256" key="4">
    <source>
        <dbReference type="ARBA" id="ARBA00022989"/>
    </source>
</evidence>
<dbReference type="RefSeq" id="XP_012896099.1">
    <property type="nucleotide sequence ID" value="XM_013040645.1"/>
</dbReference>
<gene>
    <name evidence="7" type="ORF">GSBLH_T00002123001</name>
</gene>
<evidence type="ECO:0000256" key="2">
    <source>
        <dbReference type="ARBA" id="ARBA00022448"/>
    </source>
</evidence>
<keyword evidence="2" id="KW-0813">Transport</keyword>
<evidence type="ECO:0000313" key="7">
    <source>
        <dbReference type="EMBL" id="CBK22051.2"/>
    </source>
</evidence>
<dbReference type="EMBL" id="FN668646">
    <property type="protein sequence ID" value="CBK22051.2"/>
    <property type="molecule type" value="Genomic_DNA"/>
</dbReference>
<dbReference type="Proteomes" id="UP000008312">
    <property type="component" value="Unassembled WGS sequence"/>
</dbReference>
<accession>D8M1W2</accession>
<dbReference type="AlphaFoldDB" id="D8M1W2"/>